<protein>
    <submittedName>
        <fullName evidence="10">Response regulator transcription factor</fullName>
    </submittedName>
</protein>
<dbReference type="InterPro" id="IPR036388">
    <property type="entry name" value="WH-like_DNA-bd_sf"/>
</dbReference>
<dbReference type="InterPro" id="IPR001789">
    <property type="entry name" value="Sig_transdc_resp-reg_receiver"/>
</dbReference>
<dbReference type="PROSITE" id="PS50110">
    <property type="entry name" value="RESPONSE_REGULATORY"/>
    <property type="match status" value="1"/>
</dbReference>
<keyword evidence="2" id="KW-0902">Two-component regulatory system</keyword>
<dbReference type="RefSeq" id="WP_194119771.1">
    <property type="nucleotide sequence ID" value="NZ_JACYGY010000001.1"/>
</dbReference>
<dbReference type="InterPro" id="IPR001867">
    <property type="entry name" value="OmpR/PhoB-type_DNA-bd"/>
</dbReference>
<sequence>MQILLVEDDPKLAGFIRKGFLGEQINLEIAYDGLMGKRLCEQRKFDAIILDVNLPGINGFDLCIFIKNKWPQTPVMLLTALGMLQDKVLGNKAGADDYLTKPFEFEELLSRIKTLARKNNSFSSHAKILQVGDLVLNTDNQHVRRGDIAIELTKREYELLEYLMHNKGKIVSRADILDRVWDLHFDANSNVIDVYINYLRRKIDKNFTEKLLHTITGRGYTLREP</sequence>
<evidence type="ECO:0000256" key="6">
    <source>
        <dbReference type="PROSITE-ProRule" id="PRU00169"/>
    </source>
</evidence>
<dbReference type="PANTHER" id="PTHR48111:SF22">
    <property type="entry name" value="REGULATOR OF RPOS"/>
    <property type="match status" value="1"/>
</dbReference>
<evidence type="ECO:0000256" key="5">
    <source>
        <dbReference type="ARBA" id="ARBA00023163"/>
    </source>
</evidence>
<dbReference type="Pfam" id="PF00486">
    <property type="entry name" value="Trans_reg_C"/>
    <property type="match status" value="1"/>
</dbReference>
<evidence type="ECO:0000256" key="4">
    <source>
        <dbReference type="ARBA" id="ARBA00023125"/>
    </source>
</evidence>
<feature type="DNA-binding region" description="OmpR/PhoB-type" evidence="7">
    <location>
        <begin position="126"/>
        <end position="224"/>
    </location>
</feature>
<dbReference type="Proteomes" id="UP000634134">
    <property type="component" value="Unassembled WGS sequence"/>
</dbReference>
<organism evidence="10 11">
    <name type="scientific">Dyadobacter subterraneus</name>
    <dbReference type="NCBI Taxonomy" id="2773304"/>
    <lineage>
        <taxon>Bacteria</taxon>
        <taxon>Pseudomonadati</taxon>
        <taxon>Bacteroidota</taxon>
        <taxon>Cytophagia</taxon>
        <taxon>Cytophagales</taxon>
        <taxon>Spirosomataceae</taxon>
        <taxon>Dyadobacter</taxon>
    </lineage>
</organism>
<feature type="domain" description="OmpR/PhoB-type" evidence="9">
    <location>
        <begin position="126"/>
        <end position="224"/>
    </location>
</feature>
<proteinExistence type="predicted"/>
<evidence type="ECO:0000259" key="9">
    <source>
        <dbReference type="PROSITE" id="PS51755"/>
    </source>
</evidence>
<dbReference type="Pfam" id="PF00072">
    <property type="entry name" value="Response_reg"/>
    <property type="match status" value="1"/>
</dbReference>
<evidence type="ECO:0000256" key="7">
    <source>
        <dbReference type="PROSITE-ProRule" id="PRU01091"/>
    </source>
</evidence>
<dbReference type="EMBL" id="JACYGY010000001">
    <property type="protein sequence ID" value="MBE9461497.1"/>
    <property type="molecule type" value="Genomic_DNA"/>
</dbReference>
<reference evidence="11" key="1">
    <citation type="submission" date="2023-07" db="EMBL/GenBank/DDBJ databases">
        <title>Dyadobacter sp. nov 'subterranea' isolated from contaminted grondwater.</title>
        <authorList>
            <person name="Szabo I."/>
            <person name="Al-Omari J."/>
            <person name="Szerdahelyi S.G."/>
            <person name="Rado J."/>
        </authorList>
    </citation>
    <scope>NUCLEOTIDE SEQUENCE [LARGE SCALE GENOMIC DNA]</scope>
    <source>
        <strain evidence="11">UP-52</strain>
    </source>
</reference>
<accession>A0ABR9W7P6</accession>
<feature type="domain" description="Response regulatory" evidence="8">
    <location>
        <begin position="2"/>
        <end position="116"/>
    </location>
</feature>
<dbReference type="SMART" id="SM00862">
    <property type="entry name" value="Trans_reg_C"/>
    <property type="match status" value="1"/>
</dbReference>
<dbReference type="Gene3D" id="3.40.50.2300">
    <property type="match status" value="1"/>
</dbReference>
<keyword evidence="4 7" id="KW-0238">DNA-binding</keyword>
<evidence type="ECO:0000256" key="2">
    <source>
        <dbReference type="ARBA" id="ARBA00023012"/>
    </source>
</evidence>
<keyword evidence="1 6" id="KW-0597">Phosphoprotein</keyword>
<keyword evidence="11" id="KW-1185">Reference proteome</keyword>
<dbReference type="PROSITE" id="PS51755">
    <property type="entry name" value="OMPR_PHOB"/>
    <property type="match status" value="1"/>
</dbReference>
<evidence type="ECO:0000259" key="8">
    <source>
        <dbReference type="PROSITE" id="PS50110"/>
    </source>
</evidence>
<name>A0ABR9W7P6_9BACT</name>
<keyword evidence="5" id="KW-0804">Transcription</keyword>
<dbReference type="Gene3D" id="1.10.10.10">
    <property type="entry name" value="Winged helix-like DNA-binding domain superfamily/Winged helix DNA-binding domain"/>
    <property type="match status" value="1"/>
</dbReference>
<gene>
    <name evidence="10" type="ORF">IEE83_06350</name>
</gene>
<evidence type="ECO:0000313" key="11">
    <source>
        <dbReference type="Proteomes" id="UP000634134"/>
    </source>
</evidence>
<evidence type="ECO:0000256" key="3">
    <source>
        <dbReference type="ARBA" id="ARBA00023015"/>
    </source>
</evidence>
<dbReference type="SMART" id="SM00448">
    <property type="entry name" value="REC"/>
    <property type="match status" value="1"/>
</dbReference>
<feature type="modified residue" description="4-aspartylphosphate" evidence="6">
    <location>
        <position position="51"/>
    </location>
</feature>
<comment type="caution">
    <text evidence="10">The sequence shown here is derived from an EMBL/GenBank/DDBJ whole genome shotgun (WGS) entry which is preliminary data.</text>
</comment>
<evidence type="ECO:0000313" key="10">
    <source>
        <dbReference type="EMBL" id="MBE9461497.1"/>
    </source>
</evidence>
<dbReference type="PANTHER" id="PTHR48111">
    <property type="entry name" value="REGULATOR OF RPOS"/>
    <property type="match status" value="1"/>
</dbReference>
<dbReference type="SUPFAM" id="SSF52172">
    <property type="entry name" value="CheY-like"/>
    <property type="match status" value="1"/>
</dbReference>
<evidence type="ECO:0000256" key="1">
    <source>
        <dbReference type="ARBA" id="ARBA00022553"/>
    </source>
</evidence>
<dbReference type="CDD" id="cd00383">
    <property type="entry name" value="trans_reg_C"/>
    <property type="match status" value="1"/>
</dbReference>
<dbReference type="InterPro" id="IPR039420">
    <property type="entry name" value="WalR-like"/>
</dbReference>
<dbReference type="InterPro" id="IPR011006">
    <property type="entry name" value="CheY-like_superfamily"/>
</dbReference>
<keyword evidence="3" id="KW-0805">Transcription regulation</keyword>